<organism evidence="1 2">
    <name type="scientific">Ditylenchus destructor</name>
    <dbReference type="NCBI Taxonomy" id="166010"/>
    <lineage>
        <taxon>Eukaryota</taxon>
        <taxon>Metazoa</taxon>
        <taxon>Ecdysozoa</taxon>
        <taxon>Nematoda</taxon>
        <taxon>Chromadorea</taxon>
        <taxon>Rhabditida</taxon>
        <taxon>Tylenchina</taxon>
        <taxon>Tylenchomorpha</taxon>
        <taxon>Sphaerularioidea</taxon>
        <taxon>Anguinidae</taxon>
        <taxon>Anguininae</taxon>
        <taxon>Ditylenchus</taxon>
    </lineage>
</organism>
<evidence type="ECO:0000313" key="1">
    <source>
        <dbReference type="EMBL" id="KAI1726506.1"/>
    </source>
</evidence>
<comment type="caution">
    <text evidence="1">The sequence shown here is derived from an EMBL/GenBank/DDBJ whole genome shotgun (WGS) entry which is preliminary data.</text>
</comment>
<accession>A0AAD4NHK3</accession>
<protein>
    <submittedName>
        <fullName evidence="1">Uncharacterized protein</fullName>
    </submittedName>
</protein>
<gene>
    <name evidence="1" type="ORF">DdX_03227</name>
</gene>
<dbReference type="Proteomes" id="UP001201812">
    <property type="component" value="Unassembled WGS sequence"/>
</dbReference>
<keyword evidence="2" id="KW-1185">Reference proteome</keyword>
<reference evidence="1" key="1">
    <citation type="submission" date="2022-01" db="EMBL/GenBank/DDBJ databases">
        <title>Genome Sequence Resource for Two Populations of Ditylenchus destructor, the Migratory Endoparasitic Phytonematode.</title>
        <authorList>
            <person name="Zhang H."/>
            <person name="Lin R."/>
            <person name="Xie B."/>
        </authorList>
    </citation>
    <scope>NUCLEOTIDE SEQUENCE</scope>
    <source>
        <strain evidence="1">BazhouSP</strain>
    </source>
</reference>
<sequence length="160" mass="18068">MEEMLWGSSSGSLLVINFTLFRAPTASHLAQNKTMALWTQHFSVNGFAIPSTRGLFSSVLLLFLALQLLSTTQMTQVSAMPNNRIYYAVFREDDVQAFPYYRLFSQETMPKVAVGLEKRNPPLVIGKKYDRNCFFSPVACMLAKHGNHLDEAIWNGNGRK</sequence>
<dbReference type="AlphaFoldDB" id="A0AAD4NHK3"/>
<dbReference type="EMBL" id="JAKKPZ010000002">
    <property type="protein sequence ID" value="KAI1726506.1"/>
    <property type="molecule type" value="Genomic_DNA"/>
</dbReference>
<evidence type="ECO:0000313" key="2">
    <source>
        <dbReference type="Proteomes" id="UP001201812"/>
    </source>
</evidence>
<name>A0AAD4NHK3_9BILA</name>
<proteinExistence type="predicted"/>